<dbReference type="GO" id="GO:0003729">
    <property type="term" value="F:mRNA binding"/>
    <property type="evidence" value="ECO:0007669"/>
    <property type="project" value="TreeGrafter"/>
</dbReference>
<dbReference type="Proteomes" id="UP000243052">
    <property type="component" value="Chromosome vii"/>
</dbReference>
<name>A0A120K2M7_9SACH</name>
<dbReference type="OrthoDB" id="306690at2759"/>
<dbReference type="CDD" id="cd21134">
    <property type="entry name" value="YTH"/>
    <property type="match status" value="1"/>
</dbReference>
<organism evidence="2 3">
    <name type="scientific">Eremothecium sinecaudum</name>
    <dbReference type="NCBI Taxonomy" id="45286"/>
    <lineage>
        <taxon>Eukaryota</taxon>
        <taxon>Fungi</taxon>
        <taxon>Dikarya</taxon>
        <taxon>Ascomycota</taxon>
        <taxon>Saccharomycotina</taxon>
        <taxon>Saccharomycetes</taxon>
        <taxon>Saccharomycetales</taxon>
        <taxon>Saccharomycetaceae</taxon>
        <taxon>Eremothecium</taxon>
    </lineage>
</organism>
<dbReference type="GO" id="GO:1990247">
    <property type="term" value="F:N6-methyladenosine-containing RNA reader activity"/>
    <property type="evidence" value="ECO:0007669"/>
    <property type="project" value="TreeGrafter"/>
</dbReference>
<evidence type="ECO:0000313" key="2">
    <source>
        <dbReference type="EMBL" id="AMD22038.1"/>
    </source>
</evidence>
<dbReference type="PANTHER" id="PTHR12357:SF89">
    <property type="entry name" value="YTH DOMAIN-CONTAINING FAMILY PROTEIN"/>
    <property type="match status" value="1"/>
</dbReference>
<dbReference type="EMBL" id="CP014247">
    <property type="protein sequence ID" value="AMD22038.1"/>
    <property type="molecule type" value="Genomic_DNA"/>
</dbReference>
<dbReference type="InterPro" id="IPR045168">
    <property type="entry name" value="YTH_prot"/>
</dbReference>
<evidence type="ECO:0000259" key="1">
    <source>
        <dbReference type="PROSITE" id="PS50882"/>
    </source>
</evidence>
<dbReference type="GO" id="GO:0061157">
    <property type="term" value="P:mRNA destabilization"/>
    <property type="evidence" value="ECO:0007669"/>
    <property type="project" value="TreeGrafter"/>
</dbReference>
<dbReference type="STRING" id="45286.A0A120K2M7"/>
<dbReference type="PROSITE" id="PS50882">
    <property type="entry name" value="YTH"/>
    <property type="match status" value="1"/>
</dbReference>
<dbReference type="InterPro" id="IPR007275">
    <property type="entry name" value="YTH_domain"/>
</dbReference>
<sequence>MFEVMDYSTGQYSDIWSYTHQSSTSKEWSRLAADGSRSYAEHFSQSIRSIEDVLQDLTTVTQRSDYDTSSSELSSESDFVISSVTPGETSTAVTNELLPATVGSDQIGISQPRKYADLYPIYNSLTPAPPAQTVVPEHSRFFVIKSFNLENIKASFQHNVWTSTKRGNLRLSKAYSSLPSGAKVFLFFSVNKSGKFCGVAEMKSNIIQSDPRNSIWHCESGHQFSDLFLVEWIRVCDVHNRLLKHFNIMDPDGGFKPMTHSRDADEVDIEIGRTILKLFMNSKKTRPSFLED</sequence>
<reference evidence="2 3" key="1">
    <citation type="submission" date="2016-01" db="EMBL/GenBank/DDBJ databases">
        <title>Genome sequence of the yeast Holleya sinecauda.</title>
        <authorList>
            <person name="Dietrich F.S."/>
        </authorList>
    </citation>
    <scope>NUCLEOTIDE SEQUENCE [LARGE SCALE GENOMIC DNA]</scope>
    <source>
        <strain evidence="2 3">ATCC 58844</strain>
    </source>
</reference>
<dbReference type="Pfam" id="PF04146">
    <property type="entry name" value="YTH"/>
    <property type="match status" value="1"/>
</dbReference>
<dbReference type="Gene3D" id="3.10.590.10">
    <property type="entry name" value="ph1033 like domains"/>
    <property type="match status" value="1"/>
</dbReference>
<accession>A0A120K2M7</accession>
<feature type="domain" description="YTH" evidence="1">
    <location>
        <begin position="139"/>
        <end position="279"/>
    </location>
</feature>
<gene>
    <name evidence="2" type="ORF">AW171_hschr74046</name>
</gene>
<keyword evidence="3" id="KW-1185">Reference proteome</keyword>
<dbReference type="PANTHER" id="PTHR12357">
    <property type="entry name" value="YTH YT521-B HOMOLOGY DOMAIN-CONTAINING"/>
    <property type="match status" value="1"/>
</dbReference>
<dbReference type="RefSeq" id="XP_017989034.1">
    <property type="nucleotide sequence ID" value="XM_018133803.1"/>
</dbReference>
<dbReference type="AlphaFoldDB" id="A0A120K2M7"/>
<protein>
    <submittedName>
        <fullName evidence="2">HGL302Cp</fullName>
    </submittedName>
</protein>
<evidence type="ECO:0000313" key="3">
    <source>
        <dbReference type="Proteomes" id="UP000243052"/>
    </source>
</evidence>
<dbReference type="GeneID" id="28725366"/>
<dbReference type="GO" id="GO:0005737">
    <property type="term" value="C:cytoplasm"/>
    <property type="evidence" value="ECO:0007669"/>
    <property type="project" value="TreeGrafter"/>
</dbReference>
<proteinExistence type="predicted"/>